<comment type="caution">
    <text evidence="1">The sequence shown here is derived from an EMBL/GenBank/DDBJ whole genome shotgun (WGS) entry which is preliminary data.</text>
</comment>
<sequence>MDVEATSSFSSITPPVFHGNNYQVWAVRMEAYMEALDIWEAVEEDYEILVLPENPTMAQIKYQKEKKTKKSKEKACLFSSVSSTIFTRIMTLKSAYEIWNYLKS</sequence>
<reference evidence="1" key="1">
    <citation type="submission" date="2020-06" db="EMBL/GenBank/DDBJ databases">
        <authorList>
            <person name="Li T."/>
            <person name="Hu X."/>
            <person name="Zhang T."/>
            <person name="Song X."/>
            <person name="Zhang H."/>
            <person name="Dai N."/>
            <person name="Sheng W."/>
            <person name="Hou X."/>
            <person name="Wei L."/>
        </authorList>
    </citation>
    <scope>NUCLEOTIDE SEQUENCE</scope>
    <source>
        <strain evidence="1">KEN1</strain>
        <tissue evidence="1">Leaf</tissue>
    </source>
</reference>
<protein>
    <recommendedName>
        <fullName evidence="2">DUF4219 domain-containing protein</fullName>
    </recommendedName>
</protein>
<accession>A0AAW2YAP1</accession>
<dbReference type="PANTHER" id="PTHR35317">
    <property type="entry name" value="OS04G0629600 PROTEIN"/>
    <property type="match status" value="1"/>
</dbReference>
<dbReference type="PANTHER" id="PTHR35317:SF11">
    <property type="entry name" value="CCHC-TYPE DOMAIN-CONTAINING PROTEIN"/>
    <property type="match status" value="1"/>
</dbReference>
<name>A0AAW2YAP1_9LAMI</name>
<dbReference type="Pfam" id="PF14223">
    <property type="entry name" value="Retrotran_gag_2"/>
    <property type="match status" value="1"/>
</dbReference>
<evidence type="ECO:0008006" key="2">
    <source>
        <dbReference type="Google" id="ProtNLM"/>
    </source>
</evidence>
<organism evidence="1">
    <name type="scientific">Sesamum latifolium</name>
    <dbReference type="NCBI Taxonomy" id="2727402"/>
    <lineage>
        <taxon>Eukaryota</taxon>
        <taxon>Viridiplantae</taxon>
        <taxon>Streptophyta</taxon>
        <taxon>Embryophyta</taxon>
        <taxon>Tracheophyta</taxon>
        <taxon>Spermatophyta</taxon>
        <taxon>Magnoliopsida</taxon>
        <taxon>eudicotyledons</taxon>
        <taxon>Gunneridae</taxon>
        <taxon>Pentapetalae</taxon>
        <taxon>asterids</taxon>
        <taxon>lamiids</taxon>
        <taxon>Lamiales</taxon>
        <taxon>Pedaliaceae</taxon>
        <taxon>Sesamum</taxon>
    </lineage>
</organism>
<reference evidence="1" key="2">
    <citation type="journal article" date="2024" name="Plant">
        <title>Genomic evolution and insights into agronomic trait innovations of Sesamum species.</title>
        <authorList>
            <person name="Miao H."/>
            <person name="Wang L."/>
            <person name="Qu L."/>
            <person name="Liu H."/>
            <person name="Sun Y."/>
            <person name="Le M."/>
            <person name="Wang Q."/>
            <person name="Wei S."/>
            <person name="Zheng Y."/>
            <person name="Lin W."/>
            <person name="Duan Y."/>
            <person name="Cao H."/>
            <person name="Xiong S."/>
            <person name="Wang X."/>
            <person name="Wei L."/>
            <person name="Li C."/>
            <person name="Ma Q."/>
            <person name="Ju M."/>
            <person name="Zhao R."/>
            <person name="Li G."/>
            <person name="Mu C."/>
            <person name="Tian Q."/>
            <person name="Mei H."/>
            <person name="Zhang T."/>
            <person name="Gao T."/>
            <person name="Zhang H."/>
        </authorList>
    </citation>
    <scope>NUCLEOTIDE SEQUENCE</scope>
    <source>
        <strain evidence="1">KEN1</strain>
    </source>
</reference>
<evidence type="ECO:0000313" key="1">
    <source>
        <dbReference type="EMBL" id="KAL0462740.1"/>
    </source>
</evidence>
<dbReference type="AlphaFoldDB" id="A0AAW2YAP1"/>
<gene>
    <name evidence="1" type="ORF">Slati_0161600</name>
</gene>
<feature type="non-terminal residue" evidence="1">
    <location>
        <position position="104"/>
    </location>
</feature>
<proteinExistence type="predicted"/>
<dbReference type="EMBL" id="JACGWN010000001">
    <property type="protein sequence ID" value="KAL0462740.1"/>
    <property type="molecule type" value="Genomic_DNA"/>
</dbReference>